<dbReference type="InterPro" id="IPR046341">
    <property type="entry name" value="SET_dom_sf"/>
</dbReference>
<reference evidence="3" key="1">
    <citation type="submission" date="2021-08" db="EMBL/GenBank/DDBJ databases">
        <title>Chromosome-Level Trichoderma cornu-damae using Hi-C Data.</title>
        <authorList>
            <person name="Kim C.S."/>
        </authorList>
    </citation>
    <scope>NUCLEOTIDE SEQUENCE</scope>
    <source>
        <strain evidence="3">KA19-0412C</strain>
    </source>
</reference>
<dbReference type="PROSITE" id="PS50280">
    <property type="entry name" value="SET"/>
    <property type="match status" value="1"/>
</dbReference>
<dbReference type="SUPFAM" id="SSF82199">
    <property type="entry name" value="SET domain"/>
    <property type="match status" value="1"/>
</dbReference>
<proteinExistence type="predicted"/>
<name>A0A9P8TVC0_9HYPO</name>
<dbReference type="AlphaFoldDB" id="A0A9P8TVC0"/>
<feature type="region of interest" description="Disordered" evidence="1">
    <location>
        <begin position="179"/>
        <end position="203"/>
    </location>
</feature>
<organism evidence="3 4">
    <name type="scientific">Trichoderma cornu-damae</name>
    <dbReference type="NCBI Taxonomy" id="654480"/>
    <lineage>
        <taxon>Eukaryota</taxon>
        <taxon>Fungi</taxon>
        <taxon>Dikarya</taxon>
        <taxon>Ascomycota</taxon>
        <taxon>Pezizomycotina</taxon>
        <taxon>Sordariomycetes</taxon>
        <taxon>Hypocreomycetidae</taxon>
        <taxon>Hypocreales</taxon>
        <taxon>Hypocreaceae</taxon>
        <taxon>Trichoderma</taxon>
    </lineage>
</organism>
<dbReference type="Gene3D" id="2.170.270.10">
    <property type="entry name" value="SET domain"/>
    <property type="match status" value="1"/>
</dbReference>
<evidence type="ECO:0000313" key="4">
    <source>
        <dbReference type="Proteomes" id="UP000827724"/>
    </source>
</evidence>
<feature type="domain" description="SET" evidence="2">
    <location>
        <begin position="65"/>
        <end position="214"/>
    </location>
</feature>
<feature type="region of interest" description="Disordered" evidence="1">
    <location>
        <begin position="27"/>
        <end position="64"/>
    </location>
</feature>
<evidence type="ECO:0000259" key="2">
    <source>
        <dbReference type="PROSITE" id="PS50280"/>
    </source>
</evidence>
<feature type="compositionally biased region" description="Basic residues" evidence="1">
    <location>
        <begin position="188"/>
        <end position="197"/>
    </location>
</feature>
<dbReference type="OrthoDB" id="5792673at2759"/>
<accession>A0A9P8TVC0</accession>
<dbReference type="InterPro" id="IPR001214">
    <property type="entry name" value="SET_dom"/>
</dbReference>
<keyword evidence="4" id="KW-1185">Reference proteome</keyword>
<evidence type="ECO:0000313" key="3">
    <source>
        <dbReference type="EMBL" id="KAH6605872.1"/>
    </source>
</evidence>
<dbReference type="Proteomes" id="UP000827724">
    <property type="component" value="Unassembled WGS sequence"/>
</dbReference>
<sequence length="237" mass="25827">MSKPKNWPASLPYLKAPLYGKDISTTQIQFLRRKPPHDGDDDDDGHDDHVPIAPASSPATETPCSRVRIQAIQDPSHPANGQLGLFAAQNIAPGELILAYLGRLHGRGTTSEESDYDLWLDREVDVAVDAAREGNEGRFVNDYRGIGGRERANARFGNVWCERWGEVCVGIWAVGGGKTKNGGDGKKKEKKKKKKKKSDGGGIKKGEEILVSYGKGFWEERKKGDGDGDDGGEGVLQ</sequence>
<gene>
    <name evidence="3" type="ORF">Trco_005025</name>
</gene>
<evidence type="ECO:0000256" key="1">
    <source>
        <dbReference type="SAM" id="MobiDB-lite"/>
    </source>
</evidence>
<protein>
    <recommendedName>
        <fullName evidence="2">SET domain-containing protein</fullName>
    </recommendedName>
</protein>
<comment type="caution">
    <text evidence="3">The sequence shown here is derived from an EMBL/GenBank/DDBJ whole genome shotgun (WGS) entry which is preliminary data.</text>
</comment>
<dbReference type="EMBL" id="JAIWOZ010000004">
    <property type="protein sequence ID" value="KAH6605872.1"/>
    <property type="molecule type" value="Genomic_DNA"/>
</dbReference>